<proteinExistence type="predicted"/>
<dbReference type="Proteomes" id="UP000185911">
    <property type="component" value="Unassembled WGS sequence"/>
</dbReference>
<dbReference type="RefSeq" id="WP_075587154.1">
    <property type="nucleotide sequence ID" value="NZ_MSYM01000013.1"/>
</dbReference>
<accession>A0A1Q8YCP2</accession>
<reference evidence="1 2" key="1">
    <citation type="submission" date="2017-01" db="EMBL/GenBank/DDBJ databases">
        <title>Genome sequence of Rhodoferax antarcticus ANT.BR, a psychrophilic purple nonsulfur bacterium from an Antarctic microbial mat.</title>
        <authorList>
            <person name="Baker J."/>
            <person name="Riester C."/>
            <person name="Skinner B."/>
            <person name="Newell A."/>
            <person name="Swingley W."/>
            <person name="Madigan M."/>
            <person name="Jung D."/>
            <person name="Asao M."/>
            <person name="Chen M."/>
            <person name="Loughlin P."/>
            <person name="Pan H."/>
            <person name="Lin S."/>
            <person name="Li N."/>
            <person name="Shaw J."/>
            <person name="Prado M."/>
            <person name="Sherman C."/>
            <person name="Li X."/>
            <person name="Tang J."/>
            <person name="Blankenship R."/>
            <person name="Zhao T."/>
            <person name="Touchman J."/>
            <person name="Sattley M."/>
        </authorList>
    </citation>
    <scope>NUCLEOTIDE SEQUENCE [LARGE SCALE GENOMIC DNA]</scope>
    <source>
        <strain evidence="1 2">ANT.BR</strain>
    </source>
</reference>
<evidence type="ECO:0000313" key="2">
    <source>
        <dbReference type="Proteomes" id="UP000185911"/>
    </source>
</evidence>
<sequence>MKKTFKINIEGKNRDRVLEATKHEIRQYMKRERNKALTEGVDFWDFDCRFGLSEEAAASAHPANITALIDAAAQDGAQAFYLELVAKPGVRQPRGEAPEATEAPQ</sequence>
<dbReference type="InterPro" id="IPR046170">
    <property type="entry name" value="DUF6172"/>
</dbReference>
<gene>
    <name evidence="1" type="ORF">BLL52_1998</name>
</gene>
<dbReference type="AlphaFoldDB" id="A0A1Q8YCP2"/>
<organism evidence="1 2">
    <name type="scientific">Rhodoferax antarcticus ANT.BR</name>
    <dbReference type="NCBI Taxonomy" id="1111071"/>
    <lineage>
        <taxon>Bacteria</taxon>
        <taxon>Pseudomonadati</taxon>
        <taxon>Pseudomonadota</taxon>
        <taxon>Betaproteobacteria</taxon>
        <taxon>Burkholderiales</taxon>
        <taxon>Comamonadaceae</taxon>
        <taxon>Rhodoferax</taxon>
    </lineage>
</organism>
<name>A0A1Q8YCP2_9BURK</name>
<dbReference type="Pfam" id="PF19669">
    <property type="entry name" value="DUF6172"/>
    <property type="match status" value="1"/>
</dbReference>
<keyword evidence="2" id="KW-1185">Reference proteome</keyword>
<comment type="caution">
    <text evidence="1">The sequence shown here is derived from an EMBL/GenBank/DDBJ whole genome shotgun (WGS) entry which is preliminary data.</text>
</comment>
<protein>
    <submittedName>
        <fullName evidence="1">Uncharacterized protein</fullName>
    </submittedName>
</protein>
<dbReference type="STRING" id="81479.RA876_04335"/>
<dbReference type="EMBL" id="MSYM01000013">
    <property type="protein sequence ID" value="OLP05772.1"/>
    <property type="molecule type" value="Genomic_DNA"/>
</dbReference>
<evidence type="ECO:0000313" key="1">
    <source>
        <dbReference type="EMBL" id="OLP05772.1"/>
    </source>
</evidence>